<evidence type="ECO:0000256" key="9">
    <source>
        <dbReference type="ARBA" id="ARBA00048741"/>
    </source>
</evidence>
<dbReference type="Pfam" id="PF13537">
    <property type="entry name" value="GATase_7"/>
    <property type="match status" value="1"/>
</dbReference>
<dbReference type="InterPro" id="IPR029055">
    <property type="entry name" value="Ntn_hydrolases_N"/>
</dbReference>
<dbReference type="InterPro" id="IPR006426">
    <property type="entry name" value="Asn_synth_AEB"/>
</dbReference>
<evidence type="ECO:0000256" key="6">
    <source>
        <dbReference type="ARBA" id="ARBA00022840"/>
    </source>
</evidence>
<evidence type="ECO:0000313" key="11">
    <source>
        <dbReference type="EMBL" id="QHT30750.1"/>
    </source>
</evidence>
<dbReference type="EC" id="6.3.5.4" evidence="2"/>
<dbReference type="AlphaFoldDB" id="A0A6C0ER39"/>
<dbReference type="Gene3D" id="3.40.50.620">
    <property type="entry name" value="HUPs"/>
    <property type="match status" value="1"/>
</dbReference>
<evidence type="ECO:0000256" key="5">
    <source>
        <dbReference type="ARBA" id="ARBA00022741"/>
    </source>
</evidence>
<evidence type="ECO:0000259" key="10">
    <source>
        <dbReference type="PROSITE" id="PS51278"/>
    </source>
</evidence>
<dbReference type="EMBL" id="MN738912">
    <property type="protein sequence ID" value="QHT30750.1"/>
    <property type="molecule type" value="Genomic_DNA"/>
</dbReference>
<dbReference type="Pfam" id="PF00733">
    <property type="entry name" value="Asn_synthase"/>
    <property type="match status" value="1"/>
</dbReference>
<evidence type="ECO:0000256" key="3">
    <source>
        <dbReference type="ARBA" id="ARBA00022598"/>
    </source>
</evidence>
<keyword evidence="4" id="KW-0028">Amino-acid biosynthesis</keyword>
<accession>A0A6C0ER39</accession>
<organism evidence="11">
    <name type="scientific">viral metagenome</name>
    <dbReference type="NCBI Taxonomy" id="1070528"/>
    <lineage>
        <taxon>unclassified sequences</taxon>
        <taxon>metagenomes</taxon>
        <taxon>organismal metagenomes</taxon>
    </lineage>
</organism>
<dbReference type="GO" id="GO:0006529">
    <property type="term" value="P:asparagine biosynthetic process"/>
    <property type="evidence" value="ECO:0007669"/>
    <property type="project" value="UniProtKB-KW"/>
</dbReference>
<dbReference type="PROSITE" id="PS51278">
    <property type="entry name" value="GATASE_TYPE_2"/>
    <property type="match status" value="1"/>
</dbReference>
<proteinExistence type="predicted"/>
<keyword evidence="5" id="KW-0547">Nucleotide-binding</keyword>
<dbReference type="CDD" id="cd01991">
    <property type="entry name" value="Asn_synthase_B_C"/>
    <property type="match status" value="1"/>
</dbReference>
<dbReference type="GO" id="GO:0005829">
    <property type="term" value="C:cytosol"/>
    <property type="evidence" value="ECO:0007669"/>
    <property type="project" value="TreeGrafter"/>
</dbReference>
<name>A0A6C0ER39_9ZZZZ</name>
<reference evidence="11" key="1">
    <citation type="journal article" date="2020" name="Nature">
        <title>Giant virus diversity and host interactions through global metagenomics.</title>
        <authorList>
            <person name="Schulz F."/>
            <person name="Roux S."/>
            <person name="Paez-Espino D."/>
            <person name="Jungbluth S."/>
            <person name="Walsh D.A."/>
            <person name="Denef V.J."/>
            <person name="McMahon K.D."/>
            <person name="Konstantinidis K.T."/>
            <person name="Eloe-Fadrosh E.A."/>
            <person name="Kyrpides N.C."/>
            <person name="Woyke T."/>
        </authorList>
    </citation>
    <scope>NUCLEOTIDE SEQUENCE</scope>
    <source>
        <strain evidence="11">GVMAG-M-3300009151-50</strain>
    </source>
</reference>
<dbReference type="InterPro" id="IPR001962">
    <property type="entry name" value="Asn_synthase"/>
</dbReference>
<dbReference type="SUPFAM" id="SSF52402">
    <property type="entry name" value="Adenine nucleotide alpha hydrolases-like"/>
    <property type="match status" value="1"/>
</dbReference>
<dbReference type="InterPro" id="IPR050795">
    <property type="entry name" value="Asn_Synthetase"/>
</dbReference>
<comment type="pathway">
    <text evidence="1">Amino-acid biosynthesis; L-asparagine biosynthesis; L-asparagine from L-aspartate (L-Gln route): step 1/1.</text>
</comment>
<dbReference type="SUPFAM" id="SSF56235">
    <property type="entry name" value="N-terminal nucleophile aminohydrolases (Ntn hydrolases)"/>
    <property type="match status" value="1"/>
</dbReference>
<evidence type="ECO:0000256" key="8">
    <source>
        <dbReference type="ARBA" id="ARBA00030234"/>
    </source>
</evidence>
<evidence type="ECO:0000256" key="1">
    <source>
        <dbReference type="ARBA" id="ARBA00005187"/>
    </source>
</evidence>
<dbReference type="GO" id="GO:0004066">
    <property type="term" value="F:asparagine synthase (glutamine-hydrolyzing) activity"/>
    <property type="evidence" value="ECO:0007669"/>
    <property type="project" value="UniProtKB-EC"/>
</dbReference>
<evidence type="ECO:0000256" key="2">
    <source>
        <dbReference type="ARBA" id="ARBA00012737"/>
    </source>
</evidence>
<feature type="domain" description="Glutamine amidotransferase type-2" evidence="10">
    <location>
        <begin position="2"/>
        <end position="175"/>
    </location>
</feature>
<protein>
    <recommendedName>
        <fullName evidence="2">asparagine synthase (glutamine-hydrolyzing)</fullName>
        <ecNumber evidence="2">6.3.5.4</ecNumber>
    </recommendedName>
    <alternativeName>
        <fullName evidence="8">Glutamine-dependent asparagine synthetase</fullName>
    </alternativeName>
</protein>
<dbReference type="InterPro" id="IPR014729">
    <property type="entry name" value="Rossmann-like_a/b/a_fold"/>
</dbReference>
<dbReference type="GO" id="GO:0005524">
    <property type="term" value="F:ATP binding"/>
    <property type="evidence" value="ECO:0007669"/>
    <property type="project" value="UniProtKB-KW"/>
</dbReference>
<comment type="catalytic activity">
    <reaction evidence="9">
        <text>L-aspartate + L-glutamine + ATP + H2O = L-asparagine + L-glutamate + AMP + diphosphate + H(+)</text>
        <dbReference type="Rhea" id="RHEA:12228"/>
        <dbReference type="ChEBI" id="CHEBI:15377"/>
        <dbReference type="ChEBI" id="CHEBI:15378"/>
        <dbReference type="ChEBI" id="CHEBI:29985"/>
        <dbReference type="ChEBI" id="CHEBI:29991"/>
        <dbReference type="ChEBI" id="CHEBI:30616"/>
        <dbReference type="ChEBI" id="CHEBI:33019"/>
        <dbReference type="ChEBI" id="CHEBI:58048"/>
        <dbReference type="ChEBI" id="CHEBI:58359"/>
        <dbReference type="ChEBI" id="CHEBI:456215"/>
        <dbReference type="EC" id="6.3.5.4"/>
    </reaction>
</comment>
<dbReference type="PANTHER" id="PTHR11772:SF23">
    <property type="entry name" value="ASPARAGINE SYNTHETASE [GLUTAMINE-HYDROLYZING]"/>
    <property type="match status" value="1"/>
</dbReference>
<keyword evidence="3" id="KW-0436">Ligase</keyword>
<sequence>MCGILGVIGKSIDIQHCLHKLKARGPEGNSVHSDTNYQFGFTRLALNGLDESGMQPMKYGDITWVCNGEIYNWREIADEILYTNKSGSDCEIIGPLLKRYEYADMFRRIHGVFAMIISHGDTIIVGRDPYGVRPLFISTSEDRIILSSELKALPSIEFSTVQHFPPGHYAIINKQTLAITYYSYHIQYISAIPRSSVFSTIRESLITAVRRRMLTERPVAALLSGGLDSSLIASIVQKELKIPLETFSIGFQGSEDLRHARMVADHIGSKHTEIIMTPEEFFNVIPQVIHDIESYDITTVRASVGNWLIAREISRRSNAKVVFNGDGADELLGGYLYFFKSPNETEFEEESDRLLQDIHMYDVLRSDRCISSHGLEPRTPFLDKDFVDAVKSIPVHMRRPTKNQVEKWVLREAFKDTNLLPEAVLYRKKEAFSDGVSTHQGISWYQECQTRSFQKVPDWKDVILDNVHLKPYTAESYYYRSLFNTYYPEYSHIIPYFWMPKWSPETNDPSAKTLNQ</sequence>
<keyword evidence="6" id="KW-0067">ATP-binding</keyword>
<evidence type="ECO:0000256" key="7">
    <source>
        <dbReference type="ARBA" id="ARBA00022888"/>
    </source>
</evidence>
<dbReference type="Gene3D" id="3.60.20.10">
    <property type="entry name" value="Glutamine Phosphoribosylpyrophosphate, subunit 1, domain 1"/>
    <property type="match status" value="1"/>
</dbReference>
<dbReference type="InterPro" id="IPR017932">
    <property type="entry name" value="GATase_2_dom"/>
</dbReference>
<dbReference type="PANTHER" id="PTHR11772">
    <property type="entry name" value="ASPARAGINE SYNTHETASE"/>
    <property type="match status" value="1"/>
</dbReference>
<dbReference type="PIRSF" id="PIRSF001589">
    <property type="entry name" value="Asn_synthetase_glu-h"/>
    <property type="match status" value="1"/>
</dbReference>
<dbReference type="NCBIfam" id="TIGR01536">
    <property type="entry name" value="asn_synth_AEB"/>
    <property type="match status" value="1"/>
</dbReference>
<evidence type="ECO:0000256" key="4">
    <source>
        <dbReference type="ARBA" id="ARBA00022605"/>
    </source>
</evidence>
<keyword evidence="7" id="KW-0061">Asparagine biosynthesis</keyword>